<dbReference type="HOGENOM" id="CLU_1035622_0_0_1"/>
<dbReference type="GeneID" id="5001868"/>
<dbReference type="KEGG" id="olu:OSTLU_92756"/>
<dbReference type="Gramene" id="ABO96311">
    <property type="protein sequence ID" value="ABO96311"/>
    <property type="gene ID" value="OSTLU_92756"/>
</dbReference>
<name>A4RXL9_OSTLU</name>
<accession>A4RXL9</accession>
<dbReference type="OMA" id="HHERSEQ"/>
<gene>
    <name evidence="1" type="ORF">OSTLU_92756</name>
</gene>
<dbReference type="SUPFAM" id="SSF48371">
    <property type="entry name" value="ARM repeat"/>
    <property type="match status" value="1"/>
</dbReference>
<keyword evidence="2" id="KW-1185">Reference proteome</keyword>
<evidence type="ECO:0000313" key="2">
    <source>
        <dbReference type="Proteomes" id="UP000001568"/>
    </source>
</evidence>
<organism evidence="1 2">
    <name type="scientific">Ostreococcus lucimarinus (strain CCE9901)</name>
    <dbReference type="NCBI Taxonomy" id="436017"/>
    <lineage>
        <taxon>Eukaryota</taxon>
        <taxon>Viridiplantae</taxon>
        <taxon>Chlorophyta</taxon>
        <taxon>Mamiellophyceae</taxon>
        <taxon>Mamiellales</taxon>
        <taxon>Bathycoccaceae</taxon>
        <taxon>Ostreococcus</taxon>
    </lineage>
</organism>
<dbReference type="AlphaFoldDB" id="A4RXL9"/>
<evidence type="ECO:0000313" key="1">
    <source>
        <dbReference type="EMBL" id="ABO96311.1"/>
    </source>
</evidence>
<dbReference type="InterPro" id="IPR016024">
    <property type="entry name" value="ARM-type_fold"/>
</dbReference>
<dbReference type="EMBL" id="CP000585">
    <property type="protein sequence ID" value="ABO96311.1"/>
    <property type="molecule type" value="Genomic_DNA"/>
</dbReference>
<dbReference type="RefSeq" id="XP_001418018.1">
    <property type="nucleotide sequence ID" value="XM_001417981.1"/>
</dbReference>
<reference evidence="1 2" key="1">
    <citation type="journal article" date="2007" name="Proc. Natl. Acad. Sci. U.S.A.">
        <title>The tiny eukaryote Ostreococcus provides genomic insights into the paradox of plankton speciation.</title>
        <authorList>
            <person name="Palenik B."/>
            <person name="Grimwood J."/>
            <person name="Aerts A."/>
            <person name="Rouze P."/>
            <person name="Salamov A."/>
            <person name="Putnam N."/>
            <person name="Dupont C."/>
            <person name="Jorgensen R."/>
            <person name="Derelle E."/>
            <person name="Rombauts S."/>
            <person name="Zhou K."/>
            <person name="Otillar R."/>
            <person name="Merchant S.S."/>
            <person name="Podell S."/>
            <person name="Gaasterland T."/>
            <person name="Napoli C."/>
            <person name="Gendler K."/>
            <person name="Manuell A."/>
            <person name="Tai V."/>
            <person name="Vallon O."/>
            <person name="Piganeau G."/>
            <person name="Jancek S."/>
            <person name="Heijde M."/>
            <person name="Jabbari K."/>
            <person name="Bowler C."/>
            <person name="Lohr M."/>
            <person name="Robbens S."/>
            <person name="Werner G."/>
            <person name="Dubchak I."/>
            <person name="Pazour G.J."/>
            <person name="Ren Q."/>
            <person name="Paulsen I."/>
            <person name="Delwiche C."/>
            <person name="Schmutz J."/>
            <person name="Rokhsar D."/>
            <person name="Van de Peer Y."/>
            <person name="Moreau H."/>
            <person name="Grigoriev I.V."/>
        </authorList>
    </citation>
    <scope>NUCLEOTIDE SEQUENCE [LARGE SCALE GENOMIC DNA]</scope>
    <source>
        <strain evidence="1 2">CCE9901</strain>
    </source>
</reference>
<protein>
    <submittedName>
        <fullName evidence="1">Uncharacterized protein</fullName>
    </submittedName>
</protein>
<sequence>MVTESTSGRSKVRIGGQCEPFWRHFNTAEWEPEWRALVGVLEHEHVSVDWRLAIERLRHDLHEKSANLRLSAYKDWLGHLEDMLHHERSEQLRDVLQELLEHGKWDVMDALFVNATTQRDAGESCLCLRVLRGLCLFISKMREKFVGEKMESLLARLLDETEDQKNKVEILELLLVVVADDQNSQRDFMRRNGVSTVCAMYTSDASSSELLEGAKTFISVFIEYILPGGKKAALSSALTAEARETVAELIGAHTKDVYVVKL</sequence>
<dbReference type="Proteomes" id="UP000001568">
    <property type="component" value="Chromosome 5"/>
</dbReference>
<dbReference type="OrthoDB" id="10466856at2759"/>
<proteinExistence type="predicted"/>